<dbReference type="InterPro" id="IPR004960">
    <property type="entry name" value="LipA_acyltrans"/>
</dbReference>
<name>A0A2N3I5N8_9BACT</name>
<dbReference type="PANTHER" id="PTHR30606:SF10">
    <property type="entry name" value="PHOSPHATIDYLINOSITOL MANNOSIDE ACYLTRANSFERASE"/>
    <property type="match status" value="1"/>
</dbReference>
<dbReference type="EMBL" id="MVDD01000001">
    <property type="protein sequence ID" value="PKQ65563.1"/>
    <property type="molecule type" value="Genomic_DNA"/>
</dbReference>
<keyword evidence="6 8" id="KW-0012">Acyltransferase</keyword>
<keyword evidence="4 8" id="KW-0808">Transferase</keyword>
<dbReference type="OrthoDB" id="9801955at2"/>
<dbReference type="Pfam" id="PF03279">
    <property type="entry name" value="Lip_A_acyltrans"/>
    <property type="match status" value="1"/>
</dbReference>
<evidence type="ECO:0000256" key="6">
    <source>
        <dbReference type="ARBA" id="ARBA00023315"/>
    </source>
</evidence>
<evidence type="ECO:0000256" key="5">
    <source>
        <dbReference type="ARBA" id="ARBA00023136"/>
    </source>
</evidence>
<evidence type="ECO:0000256" key="1">
    <source>
        <dbReference type="ARBA" id="ARBA00004533"/>
    </source>
</evidence>
<gene>
    <name evidence="8" type="ORF">BZG02_00735</name>
</gene>
<dbReference type="CDD" id="cd07984">
    <property type="entry name" value="LPLAT_LABLAT-like"/>
    <property type="match status" value="1"/>
</dbReference>
<dbReference type="GO" id="GO:0009247">
    <property type="term" value="P:glycolipid biosynthetic process"/>
    <property type="evidence" value="ECO:0007669"/>
    <property type="project" value="UniProtKB-ARBA"/>
</dbReference>
<comment type="subcellular location">
    <subcellularLocation>
        <location evidence="1">Cell inner membrane</location>
    </subcellularLocation>
</comment>
<evidence type="ECO:0000256" key="3">
    <source>
        <dbReference type="ARBA" id="ARBA00022519"/>
    </source>
</evidence>
<feature type="transmembrane region" description="Helical" evidence="7">
    <location>
        <begin position="15"/>
        <end position="39"/>
    </location>
</feature>
<reference evidence="8 9" key="1">
    <citation type="journal article" date="2017" name="Front. Microbiol.">
        <title>Labilibaculum manganireducens gen. nov., sp. nov. and Labilibaculum filiforme sp. nov., Novel Bacteroidetes Isolated from Subsurface Sediments of the Baltic Sea.</title>
        <authorList>
            <person name="Vandieken V."/>
            <person name="Marshall I.P."/>
            <person name="Niemann H."/>
            <person name="Engelen B."/>
            <person name="Cypionka H."/>
        </authorList>
    </citation>
    <scope>NUCLEOTIDE SEQUENCE [LARGE SCALE GENOMIC DNA]</scope>
    <source>
        <strain evidence="8 9">59.16B</strain>
    </source>
</reference>
<dbReference type="GO" id="GO:0016746">
    <property type="term" value="F:acyltransferase activity"/>
    <property type="evidence" value="ECO:0007669"/>
    <property type="project" value="UniProtKB-KW"/>
</dbReference>
<evidence type="ECO:0000313" key="9">
    <source>
        <dbReference type="Proteomes" id="UP000233535"/>
    </source>
</evidence>
<evidence type="ECO:0000256" key="2">
    <source>
        <dbReference type="ARBA" id="ARBA00022475"/>
    </source>
</evidence>
<dbReference type="RefSeq" id="WP_101259496.1">
    <property type="nucleotide sequence ID" value="NZ_MVDD01000001.1"/>
</dbReference>
<keyword evidence="2" id="KW-1003">Cell membrane</keyword>
<protein>
    <submittedName>
        <fullName evidence="8">Lipid A biosynthesis acyltransferase</fullName>
    </submittedName>
</protein>
<keyword evidence="3" id="KW-0997">Cell inner membrane</keyword>
<keyword evidence="7" id="KW-1133">Transmembrane helix</keyword>
<proteinExistence type="predicted"/>
<sequence>MIKFLSYIIYGLVRLISYLPFPILYIFSDIVFFIVYYILRYRRKVVTENLNNSFPEKSEKEICSIRKEFYSHFCDTFIETIKMWSISEEEMKKRCKFLNPEIFDIYKAQNKNVITVLGHYGNWEWLTSFALWKDAYYLPIYKPLHNKVFDQMFLKIRRRFGTIPVAKNDTLRTMMRYRNENKHTATAFLGDQTPNKNSINYWTKFLNQDTAILIGTERIAKKLDQAIVFIKMNKIKRGYYEVDFIPLFDNPKETKEFEISEKHTRVLEDIIKENPAYWLWSHRRWKHKKED</sequence>
<keyword evidence="9" id="KW-1185">Reference proteome</keyword>
<organism evidence="8 9">
    <name type="scientific">Labilibaculum filiforme</name>
    <dbReference type="NCBI Taxonomy" id="1940526"/>
    <lineage>
        <taxon>Bacteria</taxon>
        <taxon>Pseudomonadati</taxon>
        <taxon>Bacteroidota</taxon>
        <taxon>Bacteroidia</taxon>
        <taxon>Marinilabiliales</taxon>
        <taxon>Marinifilaceae</taxon>
        <taxon>Labilibaculum</taxon>
    </lineage>
</organism>
<dbReference type="GO" id="GO:0005886">
    <property type="term" value="C:plasma membrane"/>
    <property type="evidence" value="ECO:0007669"/>
    <property type="project" value="UniProtKB-SubCell"/>
</dbReference>
<evidence type="ECO:0000256" key="7">
    <source>
        <dbReference type="SAM" id="Phobius"/>
    </source>
</evidence>
<dbReference type="PIRSF" id="PIRSF026649">
    <property type="entry name" value="MsbB"/>
    <property type="match status" value="1"/>
</dbReference>
<dbReference type="Proteomes" id="UP000233535">
    <property type="component" value="Unassembled WGS sequence"/>
</dbReference>
<comment type="caution">
    <text evidence="8">The sequence shown here is derived from an EMBL/GenBank/DDBJ whole genome shotgun (WGS) entry which is preliminary data.</text>
</comment>
<evidence type="ECO:0000256" key="4">
    <source>
        <dbReference type="ARBA" id="ARBA00022679"/>
    </source>
</evidence>
<keyword evidence="7" id="KW-0812">Transmembrane</keyword>
<keyword evidence="5 7" id="KW-0472">Membrane</keyword>
<dbReference type="PANTHER" id="PTHR30606">
    <property type="entry name" value="LIPID A BIOSYNTHESIS LAUROYL ACYLTRANSFERASE"/>
    <property type="match status" value="1"/>
</dbReference>
<evidence type="ECO:0000313" key="8">
    <source>
        <dbReference type="EMBL" id="PKQ65563.1"/>
    </source>
</evidence>
<dbReference type="AlphaFoldDB" id="A0A2N3I5N8"/>
<accession>A0A2N3I5N8</accession>